<proteinExistence type="predicted"/>
<protein>
    <recommendedName>
        <fullName evidence="5">GPI anchored protein</fullName>
    </recommendedName>
</protein>
<feature type="chain" id="PRO_5025378136" description="GPI anchored protein" evidence="2">
    <location>
        <begin position="26"/>
        <end position="456"/>
    </location>
</feature>
<evidence type="ECO:0000313" key="3">
    <source>
        <dbReference type="EMBL" id="KAF2184309.1"/>
    </source>
</evidence>
<evidence type="ECO:0000256" key="1">
    <source>
        <dbReference type="SAM" id="MobiDB-lite"/>
    </source>
</evidence>
<evidence type="ECO:0000256" key="2">
    <source>
        <dbReference type="SAM" id="SignalP"/>
    </source>
</evidence>
<dbReference type="AlphaFoldDB" id="A0A6A6E155"/>
<keyword evidence="4" id="KW-1185">Reference proteome</keyword>
<feature type="region of interest" description="Disordered" evidence="1">
    <location>
        <begin position="296"/>
        <end position="317"/>
    </location>
</feature>
<dbReference type="EMBL" id="ML994638">
    <property type="protein sequence ID" value="KAF2184309.1"/>
    <property type="molecule type" value="Genomic_DNA"/>
</dbReference>
<feature type="signal peptide" evidence="2">
    <location>
        <begin position="1"/>
        <end position="25"/>
    </location>
</feature>
<dbReference type="PANTHER" id="PTHR39599">
    <property type="entry name" value="GPI-ANCHORED PROTEIN (EUROFUNG)-RELATED-RELATED"/>
    <property type="match status" value="1"/>
</dbReference>
<sequence>MQLPNSLLSLPTTVILLLCVSPVVPEQRWPYNLPKHMKYFPEDEIHVKRDLSIQERLLRERPIGVKKMSSDEGEMFFLDNWIFEQDERTSFGKRLDSVEHGNNSITSALPPLRPHSESRLLGPQFRFALRDSLLVRGFKCPEGTNDCSSIGAPNSCCGTSDTCISIPDTGFGTVGCCPRGMNCGGAISCDADNGYSSCPNSPNGGCCLPGYSCQDIGCVISGTSVTFVQPSTSAARPSSTAVVVIPTSPSSRLAPTSSSTCSSGWFSCPTSLGGGCCQNGQRCATGTSCLAPGSSSASSVAPSAPVRPTSNEPTTTEPSISLCPTGFYVCSAYYPSGCCRVGRDCQTTGTCVRTSSGTVIVSNGITIVAPTGASFATTAPPQRGSCPTGWFSCAANLGGNCCPNGFSCGEHCTATPGGNTQVAGKVAPSTASSFSNASIWALISGGIAIGIGMLIL</sequence>
<name>A0A6A6E155_9PEZI</name>
<dbReference type="PANTHER" id="PTHR39599:SF2">
    <property type="entry name" value="ANCHORED PROTEIN, PUTATIVE (AFU_ORTHOLOGUE AFUA_1G09650)-RELATED"/>
    <property type="match status" value="1"/>
</dbReference>
<keyword evidence="2" id="KW-0732">Signal</keyword>
<accession>A0A6A6E155</accession>
<reference evidence="3" key="1">
    <citation type="journal article" date="2020" name="Stud. Mycol.">
        <title>101 Dothideomycetes genomes: a test case for predicting lifestyles and emergence of pathogens.</title>
        <authorList>
            <person name="Haridas S."/>
            <person name="Albert R."/>
            <person name="Binder M."/>
            <person name="Bloem J."/>
            <person name="Labutti K."/>
            <person name="Salamov A."/>
            <person name="Andreopoulos B."/>
            <person name="Baker S."/>
            <person name="Barry K."/>
            <person name="Bills G."/>
            <person name="Bluhm B."/>
            <person name="Cannon C."/>
            <person name="Castanera R."/>
            <person name="Culley D."/>
            <person name="Daum C."/>
            <person name="Ezra D."/>
            <person name="Gonzalez J."/>
            <person name="Henrissat B."/>
            <person name="Kuo A."/>
            <person name="Liang C."/>
            <person name="Lipzen A."/>
            <person name="Lutzoni F."/>
            <person name="Magnuson J."/>
            <person name="Mondo S."/>
            <person name="Nolan M."/>
            <person name="Ohm R."/>
            <person name="Pangilinan J."/>
            <person name="Park H.-J."/>
            <person name="Ramirez L."/>
            <person name="Alfaro M."/>
            <person name="Sun H."/>
            <person name="Tritt A."/>
            <person name="Yoshinaga Y."/>
            <person name="Zwiers L.-H."/>
            <person name="Turgeon B."/>
            <person name="Goodwin S."/>
            <person name="Spatafora J."/>
            <person name="Crous P."/>
            <person name="Grigoriev I."/>
        </authorList>
    </citation>
    <scope>NUCLEOTIDE SEQUENCE</scope>
    <source>
        <strain evidence="3">CBS 207.26</strain>
    </source>
</reference>
<dbReference type="Proteomes" id="UP000800200">
    <property type="component" value="Unassembled WGS sequence"/>
</dbReference>
<evidence type="ECO:0000313" key="4">
    <source>
        <dbReference type="Proteomes" id="UP000800200"/>
    </source>
</evidence>
<dbReference type="OrthoDB" id="2426396at2759"/>
<evidence type="ECO:0008006" key="5">
    <source>
        <dbReference type="Google" id="ProtNLM"/>
    </source>
</evidence>
<organism evidence="3 4">
    <name type="scientific">Zopfia rhizophila CBS 207.26</name>
    <dbReference type="NCBI Taxonomy" id="1314779"/>
    <lineage>
        <taxon>Eukaryota</taxon>
        <taxon>Fungi</taxon>
        <taxon>Dikarya</taxon>
        <taxon>Ascomycota</taxon>
        <taxon>Pezizomycotina</taxon>
        <taxon>Dothideomycetes</taxon>
        <taxon>Dothideomycetes incertae sedis</taxon>
        <taxon>Zopfiaceae</taxon>
        <taxon>Zopfia</taxon>
    </lineage>
</organism>
<gene>
    <name evidence="3" type="ORF">K469DRAFT_633651</name>
</gene>